<organism evidence="2 3">
    <name type="scientific">Periconia digitata</name>
    <dbReference type="NCBI Taxonomy" id="1303443"/>
    <lineage>
        <taxon>Eukaryota</taxon>
        <taxon>Fungi</taxon>
        <taxon>Dikarya</taxon>
        <taxon>Ascomycota</taxon>
        <taxon>Pezizomycotina</taxon>
        <taxon>Dothideomycetes</taxon>
        <taxon>Pleosporomycetidae</taxon>
        <taxon>Pleosporales</taxon>
        <taxon>Massarineae</taxon>
        <taxon>Periconiaceae</taxon>
        <taxon>Periconia</taxon>
    </lineage>
</organism>
<sequence length="443" mass="50884">MSRDENRKKYESLQIKSVLYVSLLAMRTTVPIVRLLLKISLIGPHTNRDILITPAGDDRTLWQLRHDSHTYLYETLPCVCFHHQLVNTDYNRLKRRNTEATSIASLNLSMQNFTLAYRCIGKGFCGSVWSTSSQNKDEEQTAIKREDGGPGRSLRNDYTIHKLILEAELRHPLSSLPSIPRCHALIEPSDTQWSEPQLPRFPKDYTACRALISERIPAVPRSISDKVVDLFCESNAELSHFVKNNPDDDCCLIRPYLGRRRRYRQGSSENSSRFHRFSLRNVPFHINQMEELGLDIASYAGTMADALALMHWGARIDANDVEFVLAPPRESESSSSSSFSLDYLGNHRVWMLDFDCCRPLSMDGAGIEQACAAFFRNDPYYPRPGTGEEVDEKLWQVFKKRFLRSSHAILEELAEVRLFELPEMLLKRLEEEGRLRQSLKDAL</sequence>
<evidence type="ECO:0000313" key="2">
    <source>
        <dbReference type="EMBL" id="CAI6329518.1"/>
    </source>
</evidence>
<dbReference type="PANTHER" id="PTHR40780:SF3">
    <property type="entry name" value="DUF3669 DOMAIN-CONTAINING PROTEIN"/>
    <property type="match status" value="1"/>
</dbReference>
<name>A0A9W4XGJ8_9PLEO</name>
<evidence type="ECO:0000259" key="1">
    <source>
        <dbReference type="Pfam" id="PF12417"/>
    </source>
</evidence>
<dbReference type="InterPro" id="IPR022137">
    <property type="entry name" value="Znf_prot_DUF3669"/>
</dbReference>
<gene>
    <name evidence="2" type="ORF">PDIGIT_LOCUS4135</name>
</gene>
<dbReference type="Pfam" id="PF12417">
    <property type="entry name" value="DUF3669"/>
    <property type="match status" value="1"/>
</dbReference>
<evidence type="ECO:0000313" key="3">
    <source>
        <dbReference type="Proteomes" id="UP001152607"/>
    </source>
</evidence>
<proteinExistence type="predicted"/>
<dbReference type="Proteomes" id="UP001152607">
    <property type="component" value="Unassembled WGS sequence"/>
</dbReference>
<keyword evidence="3" id="KW-1185">Reference proteome</keyword>
<comment type="caution">
    <text evidence="2">The sequence shown here is derived from an EMBL/GenBank/DDBJ whole genome shotgun (WGS) entry which is preliminary data.</text>
</comment>
<feature type="domain" description="DUF3669" evidence="1">
    <location>
        <begin position="349"/>
        <end position="412"/>
    </location>
</feature>
<accession>A0A9W4XGJ8</accession>
<dbReference type="PANTHER" id="PTHR40780">
    <property type="entry name" value="DUF3669 DOMAIN-CONTAINING PROTEIN"/>
    <property type="match status" value="1"/>
</dbReference>
<dbReference type="EMBL" id="CAOQHR010000002">
    <property type="protein sequence ID" value="CAI6329518.1"/>
    <property type="molecule type" value="Genomic_DNA"/>
</dbReference>
<reference evidence="2" key="1">
    <citation type="submission" date="2023-01" db="EMBL/GenBank/DDBJ databases">
        <authorList>
            <person name="Van Ghelder C."/>
            <person name="Rancurel C."/>
        </authorList>
    </citation>
    <scope>NUCLEOTIDE SEQUENCE</scope>
    <source>
        <strain evidence="2">CNCM I-4278</strain>
    </source>
</reference>
<dbReference type="OrthoDB" id="2993351at2759"/>
<dbReference type="AlphaFoldDB" id="A0A9W4XGJ8"/>
<protein>
    <recommendedName>
        <fullName evidence="1">DUF3669 domain-containing protein</fullName>
    </recommendedName>
</protein>